<dbReference type="EMBL" id="ABJB010588758">
    <property type="status" value="NOT_ANNOTATED_CDS"/>
    <property type="molecule type" value="Genomic_DNA"/>
</dbReference>
<protein>
    <submittedName>
        <fullName evidence="6 7">Translation elongation factor G, putative</fullName>
    </submittedName>
</protein>
<evidence type="ECO:0000256" key="2">
    <source>
        <dbReference type="ARBA" id="ARBA00022917"/>
    </source>
</evidence>
<dbReference type="SUPFAM" id="SSF54211">
    <property type="entry name" value="Ribosomal protein S5 domain 2-like"/>
    <property type="match status" value="1"/>
</dbReference>
<dbReference type="GO" id="GO:0032790">
    <property type="term" value="P:ribosome disassembly"/>
    <property type="evidence" value="ECO:0000318"/>
    <property type="project" value="GO_Central"/>
</dbReference>
<name>B7QL39_IXOSC</name>
<dbReference type="STRING" id="6945.B7QL39"/>
<dbReference type="PaxDb" id="6945-B7QL39"/>
<keyword evidence="3" id="KW-0496">Mitochondrion</keyword>
<dbReference type="GO" id="GO:0032543">
    <property type="term" value="P:mitochondrial translation"/>
    <property type="evidence" value="ECO:0000318"/>
    <property type="project" value="GO_Central"/>
</dbReference>
<dbReference type="PANTHER" id="PTHR43261:SF1">
    <property type="entry name" value="RIBOSOME-RELEASING FACTOR 2, MITOCHONDRIAL"/>
    <property type="match status" value="1"/>
</dbReference>
<evidence type="ECO:0000256" key="4">
    <source>
        <dbReference type="ARBA" id="ARBA00023134"/>
    </source>
</evidence>
<dbReference type="FunFam" id="3.30.230.10:FF:000033">
    <property type="entry name" value="Ribosome-releasing factor 2, mitochondrial"/>
    <property type="match status" value="1"/>
</dbReference>
<evidence type="ECO:0000313" key="7">
    <source>
        <dbReference type="EnsemblMetazoa" id="ISCW014192-PA"/>
    </source>
</evidence>
<dbReference type="Pfam" id="PF22042">
    <property type="entry name" value="EF-G_D2"/>
    <property type="match status" value="1"/>
</dbReference>
<dbReference type="EnsemblMetazoa" id="ISCW014192-RA">
    <property type="protein sequence ID" value="ISCW014192-PA"/>
    <property type="gene ID" value="ISCW014192"/>
</dbReference>
<dbReference type="HOGENOM" id="CLU_002794_4_1_1"/>
<dbReference type="Gene3D" id="3.40.50.300">
    <property type="entry name" value="P-loop containing nucleotide triphosphate hydrolases"/>
    <property type="match status" value="1"/>
</dbReference>
<organism>
    <name type="scientific">Ixodes scapularis</name>
    <name type="common">Black-legged tick</name>
    <name type="synonym">Deer tick</name>
    <dbReference type="NCBI Taxonomy" id="6945"/>
    <lineage>
        <taxon>Eukaryota</taxon>
        <taxon>Metazoa</taxon>
        <taxon>Ecdysozoa</taxon>
        <taxon>Arthropoda</taxon>
        <taxon>Chelicerata</taxon>
        <taxon>Arachnida</taxon>
        <taxon>Acari</taxon>
        <taxon>Parasitiformes</taxon>
        <taxon>Ixodida</taxon>
        <taxon>Ixodoidea</taxon>
        <taxon>Ixodidae</taxon>
        <taxon>Ixodinae</taxon>
        <taxon>Ixodes</taxon>
    </lineage>
</organism>
<dbReference type="InterPro" id="IPR020568">
    <property type="entry name" value="Ribosomal_Su5_D2-typ_SF"/>
</dbReference>
<evidence type="ECO:0000313" key="8">
    <source>
        <dbReference type="Proteomes" id="UP000001555"/>
    </source>
</evidence>
<dbReference type="OrthoDB" id="198619at2759"/>
<dbReference type="EMBL" id="ABJB010601809">
    <property type="status" value="NOT_ANNOTATED_CDS"/>
    <property type="molecule type" value="Genomic_DNA"/>
</dbReference>
<dbReference type="SUPFAM" id="SSF54980">
    <property type="entry name" value="EF-G C-terminal domain-like"/>
    <property type="match status" value="2"/>
</dbReference>
<dbReference type="GO" id="GO:0005525">
    <property type="term" value="F:GTP binding"/>
    <property type="evidence" value="ECO:0007669"/>
    <property type="project" value="UniProtKB-KW"/>
</dbReference>
<dbReference type="Gene3D" id="2.40.30.10">
    <property type="entry name" value="Translation factors"/>
    <property type="match status" value="1"/>
</dbReference>
<keyword evidence="9" id="KW-1267">Proteomics identification</keyword>
<dbReference type="FunFam" id="3.30.70.240:FF:000001">
    <property type="entry name" value="Elongation factor G"/>
    <property type="match status" value="1"/>
</dbReference>
<dbReference type="Gene3D" id="3.30.70.870">
    <property type="entry name" value="Elongation Factor G (Translational Gtpase), domain 3"/>
    <property type="match status" value="1"/>
</dbReference>
<dbReference type="SUPFAM" id="SSF50447">
    <property type="entry name" value="Translation proteins"/>
    <property type="match status" value="1"/>
</dbReference>
<keyword evidence="4" id="KW-0342">GTP-binding</keyword>
<gene>
    <name evidence="6" type="ORF">IscW_ISCW014192</name>
</gene>
<dbReference type="VEuPathDB" id="VectorBase:ISCW014192"/>
<dbReference type="InterPro" id="IPR009000">
    <property type="entry name" value="Transl_B-barrel_sf"/>
</dbReference>
<dbReference type="InterPro" id="IPR000795">
    <property type="entry name" value="T_Tr_GTP-bd_dom"/>
</dbReference>
<dbReference type="VEuPathDB" id="VectorBase:ISCI014192"/>
<evidence type="ECO:0000313" key="6">
    <source>
        <dbReference type="EMBL" id="EEC19561.1"/>
    </source>
</evidence>
<dbReference type="PROSITE" id="PS51722">
    <property type="entry name" value="G_TR_2"/>
    <property type="match status" value="1"/>
</dbReference>
<dbReference type="InterPro" id="IPR035649">
    <property type="entry name" value="EFG_V"/>
</dbReference>
<evidence type="ECO:0000256" key="1">
    <source>
        <dbReference type="ARBA" id="ARBA00022741"/>
    </source>
</evidence>
<dbReference type="FunCoup" id="B7QL39">
    <property type="interactions" value="368"/>
</dbReference>
<proteinExistence type="evidence at protein level"/>
<dbReference type="GO" id="GO:0003746">
    <property type="term" value="F:translation elongation factor activity"/>
    <property type="evidence" value="ECO:0007669"/>
    <property type="project" value="UniProtKB-KW"/>
</dbReference>
<dbReference type="SMART" id="SM00889">
    <property type="entry name" value="EFG_IV"/>
    <property type="match status" value="1"/>
</dbReference>
<dbReference type="Pfam" id="PF00009">
    <property type="entry name" value="GTP_EFTU"/>
    <property type="match status" value="1"/>
</dbReference>
<feature type="non-terminal residue" evidence="6">
    <location>
        <position position="1"/>
    </location>
</feature>
<dbReference type="Gene3D" id="3.30.70.240">
    <property type="match status" value="1"/>
</dbReference>
<evidence type="ECO:0007829" key="9">
    <source>
        <dbReference type="PeptideAtlas" id="B7QL39"/>
    </source>
</evidence>
<evidence type="ECO:0000256" key="3">
    <source>
        <dbReference type="ARBA" id="ARBA00023128"/>
    </source>
</evidence>
<dbReference type="CDD" id="cd03713">
    <property type="entry name" value="EFG_mtEFG_C"/>
    <property type="match status" value="1"/>
</dbReference>
<dbReference type="SUPFAM" id="SSF52540">
    <property type="entry name" value="P-loop containing nucleoside triphosphate hydrolases"/>
    <property type="match status" value="1"/>
</dbReference>
<accession>B7QL39</accession>
<sequence>FPLQVERSLRVLDGAITVLDGSEGVQAQTLSVWEQAHRHSLPRIVFVNKMDKSAADFDACVADIRSKLSSLPLVLQLPVRADDKFAGVVDLASLEILVWPSDSQRGRVFSRTPIAHGTNLHAKALRHRQVLAEAIAEADDLFADEFLLRDKSPTGPELLSAVRRATVAGVAVPVLCGSAYKNTAVQPLLDAVVDFLPGPLVADDRKDRLAALAFKVVHTKFKGPLTFVRLYSGRLTSGQRLYNATRDVSEKAGELVEVTADEYRTVKEASAGDVLAVAGLQHSVTGDLLVNSASSAAAALAGKLAAFSVPADAMSSGTLANLTRRPPVFSILRPARNPAWVGKLDHFVGLICKRFVELGIPWLSPLCVQVLGGLGRLHLEITRDRILREYGVEASLGPLQVAYREAPTNQSTVPVHHVLDRTTGGTKHHVELEMRLVLADGPFRELRVLATEENGLARLWQQHLKALEDGAALALAHGPLHGFPVVNAGVELSWCKVSRGTSVAMVTAAASQCLARALKEAAVVLLEPVMHVEVCTPESYLGRVLNDLSRRRAAIGEVQQRRDVRVVSAKAPLAELDNYADELRTLSSGRASFHMALEEYRPMGTQDTARALRRLAGLADDT</sequence>
<dbReference type="NCBIfam" id="TIGR00231">
    <property type="entry name" value="small_GTP"/>
    <property type="match status" value="1"/>
</dbReference>
<dbReference type="InterPro" id="IPR053905">
    <property type="entry name" value="EF-G-like_DII"/>
</dbReference>
<dbReference type="AlphaFoldDB" id="B7QL39"/>
<keyword evidence="2" id="KW-0648">Protein biosynthesis</keyword>
<dbReference type="EMBL" id="DS963651">
    <property type="protein sequence ID" value="EEC19561.1"/>
    <property type="molecule type" value="Genomic_DNA"/>
</dbReference>
<keyword evidence="6" id="KW-0251">Elongation factor</keyword>
<evidence type="ECO:0000259" key="5">
    <source>
        <dbReference type="PROSITE" id="PS51722"/>
    </source>
</evidence>
<dbReference type="InterPro" id="IPR035647">
    <property type="entry name" value="EFG_III/V"/>
</dbReference>
<dbReference type="InterPro" id="IPR014721">
    <property type="entry name" value="Ribsml_uS5_D2-typ_fold_subgr"/>
</dbReference>
<dbReference type="InterPro" id="IPR000640">
    <property type="entry name" value="EFG_V-like"/>
</dbReference>
<dbReference type="SMART" id="SM00838">
    <property type="entry name" value="EFG_C"/>
    <property type="match status" value="1"/>
</dbReference>
<keyword evidence="1" id="KW-0547">Nucleotide-binding</keyword>
<feature type="domain" description="Tr-type G" evidence="5">
    <location>
        <begin position="1"/>
        <end position="200"/>
    </location>
</feature>
<reference evidence="7" key="2">
    <citation type="submission" date="2020-05" db="UniProtKB">
        <authorList>
            <consortium name="EnsemblMetazoa"/>
        </authorList>
    </citation>
    <scope>IDENTIFICATION</scope>
    <source>
        <strain evidence="7">wikel</strain>
    </source>
</reference>
<keyword evidence="8" id="KW-1185">Reference proteome</keyword>
<dbReference type="GO" id="GO:0005739">
    <property type="term" value="C:mitochondrion"/>
    <property type="evidence" value="ECO:0007669"/>
    <property type="project" value="GOC"/>
</dbReference>
<dbReference type="InterPro" id="IPR005225">
    <property type="entry name" value="Small_GTP-bd"/>
</dbReference>
<dbReference type="Pfam" id="PF00679">
    <property type="entry name" value="EFG_C"/>
    <property type="match status" value="1"/>
</dbReference>
<dbReference type="Proteomes" id="UP000001555">
    <property type="component" value="Unassembled WGS sequence"/>
</dbReference>
<reference evidence="6 8" key="1">
    <citation type="submission" date="2008-03" db="EMBL/GenBank/DDBJ databases">
        <title>Annotation of Ixodes scapularis.</title>
        <authorList>
            <consortium name="Ixodes scapularis Genome Project Consortium"/>
            <person name="Caler E."/>
            <person name="Hannick L.I."/>
            <person name="Bidwell S."/>
            <person name="Joardar V."/>
            <person name="Thiagarajan M."/>
            <person name="Amedeo P."/>
            <person name="Galinsky K.J."/>
            <person name="Schobel S."/>
            <person name="Inman J."/>
            <person name="Hostetler J."/>
            <person name="Miller J."/>
            <person name="Hammond M."/>
            <person name="Megy K."/>
            <person name="Lawson D."/>
            <person name="Kodira C."/>
            <person name="Sutton G."/>
            <person name="Meyer J."/>
            <person name="Hill C.A."/>
            <person name="Birren B."/>
            <person name="Nene V."/>
            <person name="Collins F."/>
            <person name="Alarcon-Chaidez F."/>
            <person name="Wikel S."/>
            <person name="Strausberg R."/>
        </authorList>
    </citation>
    <scope>NUCLEOTIDE SEQUENCE [LARGE SCALE GENOMIC DNA]</scope>
    <source>
        <strain evidence="8">Wikel</strain>
        <strain evidence="6">Wikel colony</strain>
    </source>
</reference>
<dbReference type="GO" id="GO:0003924">
    <property type="term" value="F:GTPase activity"/>
    <property type="evidence" value="ECO:0000318"/>
    <property type="project" value="GO_Central"/>
</dbReference>
<dbReference type="Gene3D" id="3.30.230.10">
    <property type="match status" value="1"/>
</dbReference>
<dbReference type="InterPro" id="IPR027417">
    <property type="entry name" value="P-loop_NTPase"/>
</dbReference>
<dbReference type="VEuPathDB" id="VectorBase:ISCP_002424"/>
<dbReference type="PANTHER" id="PTHR43261">
    <property type="entry name" value="TRANSLATION ELONGATION FACTOR G-RELATED"/>
    <property type="match status" value="1"/>
</dbReference>
<dbReference type="InterPro" id="IPR005517">
    <property type="entry name" value="Transl_elong_EFG/EF2_IV"/>
</dbReference>